<dbReference type="PROSITE" id="PS51375">
    <property type="entry name" value="PPR"/>
    <property type="match status" value="2"/>
</dbReference>
<gene>
    <name evidence="5" type="ORF">P175DRAFT_0462324</name>
</gene>
<feature type="compositionally biased region" description="Basic residues" evidence="3">
    <location>
        <begin position="651"/>
        <end position="661"/>
    </location>
</feature>
<feature type="region of interest" description="Disordered" evidence="3">
    <location>
        <begin position="640"/>
        <end position="693"/>
    </location>
</feature>
<dbReference type="PANTHER" id="PTHR47938:SF35">
    <property type="entry name" value="PENTATRICOPEPTIDE REPEAT-CONTAINING PROTEIN 4, MITOCHONDRIAL-RELATED"/>
    <property type="match status" value="1"/>
</dbReference>
<dbReference type="InterPro" id="IPR002885">
    <property type="entry name" value="PPR_rpt"/>
</dbReference>
<name>A0A2T5LT39_9EURO</name>
<keyword evidence="1" id="KW-0677">Repeat</keyword>
<organism evidence="5 6">
    <name type="scientific">Aspergillus ochraceoroseus IBT 24754</name>
    <dbReference type="NCBI Taxonomy" id="1392256"/>
    <lineage>
        <taxon>Eukaryota</taxon>
        <taxon>Fungi</taxon>
        <taxon>Dikarya</taxon>
        <taxon>Ascomycota</taxon>
        <taxon>Pezizomycotina</taxon>
        <taxon>Eurotiomycetes</taxon>
        <taxon>Eurotiomycetidae</taxon>
        <taxon>Eurotiales</taxon>
        <taxon>Aspergillaceae</taxon>
        <taxon>Aspergillus</taxon>
        <taxon>Aspergillus subgen. Nidulantes</taxon>
    </lineage>
</organism>
<evidence type="ECO:0000313" key="6">
    <source>
        <dbReference type="Proteomes" id="UP000244073"/>
    </source>
</evidence>
<dbReference type="Gene3D" id="1.25.40.10">
    <property type="entry name" value="Tetratricopeptide repeat domain"/>
    <property type="match status" value="3"/>
</dbReference>
<dbReference type="Pfam" id="PF13812">
    <property type="entry name" value="PPR_3"/>
    <property type="match status" value="1"/>
</dbReference>
<dbReference type="GO" id="GO:0140053">
    <property type="term" value="P:mitochondrial gene expression"/>
    <property type="evidence" value="ECO:0007669"/>
    <property type="project" value="TreeGrafter"/>
</dbReference>
<feature type="domain" description="Pentatricopeptide repeat-containing protein-mitochondrial" evidence="4">
    <location>
        <begin position="342"/>
        <end position="457"/>
    </location>
</feature>
<dbReference type="GeneID" id="63811669"/>
<dbReference type="Proteomes" id="UP000244073">
    <property type="component" value="Unassembled WGS sequence"/>
</dbReference>
<dbReference type="OrthoDB" id="747253at2759"/>
<reference evidence="5 6" key="1">
    <citation type="journal article" date="2018" name="Proc. Natl. Acad. Sci. U.S.A.">
        <title>Linking secondary metabolites to gene clusters through genome sequencing of six diverse Aspergillus species.</title>
        <authorList>
            <person name="Kaerboelling I."/>
            <person name="Vesth T.C."/>
            <person name="Frisvad J.C."/>
            <person name="Nybo J.L."/>
            <person name="Theobald S."/>
            <person name="Kuo A."/>
            <person name="Bowyer P."/>
            <person name="Matsuda Y."/>
            <person name="Mondo S."/>
            <person name="Lyhne E.K."/>
            <person name="Kogle M.E."/>
            <person name="Clum A."/>
            <person name="Lipzen A."/>
            <person name="Salamov A."/>
            <person name="Ngan C.Y."/>
            <person name="Daum C."/>
            <person name="Chiniquy J."/>
            <person name="Barry K."/>
            <person name="LaButti K."/>
            <person name="Haridas S."/>
            <person name="Simmons B.A."/>
            <person name="Magnuson J.K."/>
            <person name="Mortensen U.H."/>
            <person name="Larsen T.O."/>
            <person name="Grigoriev I.V."/>
            <person name="Baker S.E."/>
            <person name="Andersen M.R."/>
        </authorList>
    </citation>
    <scope>NUCLEOTIDE SEQUENCE [LARGE SCALE GENOMIC DNA]</scope>
    <source>
        <strain evidence="5 6">IBT 24754</strain>
    </source>
</reference>
<evidence type="ECO:0000313" key="5">
    <source>
        <dbReference type="EMBL" id="PTU19454.1"/>
    </source>
</evidence>
<dbReference type="InterPro" id="IPR011990">
    <property type="entry name" value="TPR-like_helical_dom_sf"/>
</dbReference>
<evidence type="ECO:0000256" key="2">
    <source>
        <dbReference type="PROSITE-ProRule" id="PRU00708"/>
    </source>
</evidence>
<comment type="caution">
    <text evidence="5">The sequence shown here is derived from an EMBL/GenBank/DDBJ whole genome shotgun (WGS) entry which is preliminary data.</text>
</comment>
<dbReference type="PANTHER" id="PTHR47938">
    <property type="entry name" value="RESPIRATORY COMPLEX I CHAPERONE (CIA84), PUTATIVE (AFU_ORTHOLOGUE AFUA_2G06020)-RELATED"/>
    <property type="match status" value="1"/>
</dbReference>
<evidence type="ECO:0000256" key="3">
    <source>
        <dbReference type="SAM" id="MobiDB-lite"/>
    </source>
</evidence>
<evidence type="ECO:0000256" key="1">
    <source>
        <dbReference type="ARBA" id="ARBA00022737"/>
    </source>
</evidence>
<feature type="compositionally biased region" description="Basic and acidic residues" evidence="3">
    <location>
        <begin position="640"/>
        <end position="650"/>
    </location>
</feature>
<dbReference type="GO" id="GO:0005739">
    <property type="term" value="C:mitochondrion"/>
    <property type="evidence" value="ECO:0007669"/>
    <property type="project" value="TreeGrafter"/>
</dbReference>
<dbReference type="EMBL" id="MSFN02000006">
    <property type="protein sequence ID" value="PTU19454.1"/>
    <property type="molecule type" value="Genomic_DNA"/>
</dbReference>
<sequence length="693" mass="79350">MMSQQRLVLDGLWRCLCPSFTLKTLKRHSVVRPAKPGSRPLSSTLLPPPLSACHQRYYSTNSSGDVDRHEAPGDRSYAIDIHTDTLPDQEFSHIKGADNKIEQLLGYRKSWQTHGVPEQLQHWSTAKLEAKLRNIADRRPNVHSATQILRLLIRDRCIRPEGRHYKWLIQCNADPDRGTPILVRRLLAEMDENGIPADSGTLHAALQAIAVHPDSLLRQDILRALRDRWLPLSPDGWHYVVAGLIREHQFELALDHIANMERKDIPVQDWLHSLLIYYLCEFNEFDQIEQLMRSRLSQGHEMTPELWTHVLDRATTSLHYGATCFIWGRKVELGYLHPEHWLCSKVLEVAASEGDTKLAASVVNFLTHNSLPLEPQDYENLSDAHLVSGNLYAAFEVLCKMHQDGLALRSSSTQAIIAHSLREHTHVRDVWAVLKELKAAGHEIPLACAGVVIEMCEHNAKDDPFEVDDGIAFYKELYTLCNEQPDTATFTSLISMCHRAKNTEAAMFIVKEMAAFNVLPDARTFERLVIMCLQSGNFESAYMYFHDLQERGFHPSPEARTEIRELCAESNDDFAIELKYHPDIHDGLVRSPADEIKAAEGMALFQKVRSESTGAFADLPQQVKARDSQREENRQMYLKMSKDERRQYNKERRKRKRRRLAIARAQQEDDWMDYEPGGLIPEDQLNSKKPASE</sequence>
<dbReference type="VEuPathDB" id="FungiDB:P175DRAFT_0462324"/>
<accession>A0A2T5LT39</accession>
<feature type="repeat" description="PPR" evidence="2">
    <location>
        <begin position="486"/>
        <end position="520"/>
    </location>
</feature>
<dbReference type="RefSeq" id="XP_040750846.1">
    <property type="nucleotide sequence ID" value="XM_040894787.1"/>
</dbReference>
<dbReference type="Pfam" id="PF23276">
    <property type="entry name" value="TPR_24"/>
    <property type="match status" value="1"/>
</dbReference>
<feature type="repeat" description="PPR" evidence="2">
    <location>
        <begin position="521"/>
        <end position="555"/>
    </location>
</feature>
<dbReference type="InterPro" id="IPR057027">
    <property type="entry name" value="TPR_mt"/>
</dbReference>
<dbReference type="NCBIfam" id="TIGR00756">
    <property type="entry name" value="PPR"/>
    <property type="match status" value="1"/>
</dbReference>
<proteinExistence type="predicted"/>
<dbReference type="GO" id="GO:0003729">
    <property type="term" value="F:mRNA binding"/>
    <property type="evidence" value="ECO:0007669"/>
    <property type="project" value="TreeGrafter"/>
</dbReference>
<protein>
    <recommendedName>
        <fullName evidence="4">Pentatricopeptide repeat-containing protein-mitochondrial domain-containing protein</fullName>
    </recommendedName>
</protein>
<evidence type="ECO:0000259" key="4">
    <source>
        <dbReference type="Pfam" id="PF23276"/>
    </source>
</evidence>
<dbReference type="AlphaFoldDB" id="A0A2T5LT39"/>